<name>A0ABV5W9V4_9BACI</name>
<dbReference type="Gene3D" id="3.90.550.10">
    <property type="entry name" value="Spore Coat Polysaccharide Biosynthesis Protein SpsA, Chain A"/>
    <property type="match status" value="1"/>
</dbReference>
<sequence>MISVCIATYNGSNFITRQLDSVLAQLGENDQVVVVDDCSKDRTVQMIQETYGDRVEVYVNEQNLGVMKSFEKAISKATGDILFLCDQDDIWLENKVETVLSVFAQTDATLVAHDAYVTDGEGNILSTSWNKYNNNQEQGILGNIIKNGFTGCCMAFKKELVSNIVPFPEKIEMHDQWIALVCMMENKKIVYVKEPLMKYVRHGGNVTGTRKRPLGEKLKGRVGTVQEILRYKMASKR</sequence>
<keyword evidence="4" id="KW-1185">Reference proteome</keyword>
<dbReference type="Proteomes" id="UP001589609">
    <property type="component" value="Unassembled WGS sequence"/>
</dbReference>
<gene>
    <name evidence="3" type="ORF">ACFFMS_02210</name>
</gene>
<dbReference type="InterPro" id="IPR001173">
    <property type="entry name" value="Glyco_trans_2-like"/>
</dbReference>
<protein>
    <submittedName>
        <fullName evidence="3">Glycosyltransferase family 2 protein</fullName>
    </submittedName>
</protein>
<accession>A0ABV5W9V4</accession>
<reference evidence="3 4" key="1">
    <citation type="submission" date="2024-09" db="EMBL/GenBank/DDBJ databases">
        <authorList>
            <person name="Sun Q."/>
            <person name="Mori K."/>
        </authorList>
    </citation>
    <scope>NUCLEOTIDE SEQUENCE [LARGE SCALE GENOMIC DNA]</scope>
    <source>
        <strain evidence="3 4">JCM 11201</strain>
    </source>
</reference>
<evidence type="ECO:0000313" key="4">
    <source>
        <dbReference type="Proteomes" id="UP001589609"/>
    </source>
</evidence>
<dbReference type="CDD" id="cd04196">
    <property type="entry name" value="GT_2_like_d"/>
    <property type="match status" value="1"/>
</dbReference>
<dbReference type="RefSeq" id="WP_379947673.1">
    <property type="nucleotide sequence ID" value="NZ_JBHMAF010000010.1"/>
</dbReference>
<dbReference type="PANTHER" id="PTHR22916">
    <property type="entry name" value="GLYCOSYLTRANSFERASE"/>
    <property type="match status" value="1"/>
</dbReference>
<dbReference type="InterPro" id="IPR029044">
    <property type="entry name" value="Nucleotide-diphossugar_trans"/>
</dbReference>
<dbReference type="SUPFAM" id="SSF53448">
    <property type="entry name" value="Nucleotide-diphospho-sugar transferases"/>
    <property type="match status" value="1"/>
</dbReference>
<feature type="domain" description="Glycosyltransferase 2-like" evidence="2">
    <location>
        <begin position="3"/>
        <end position="163"/>
    </location>
</feature>
<dbReference type="EMBL" id="JBHMAF010000010">
    <property type="protein sequence ID" value="MFB9757359.1"/>
    <property type="molecule type" value="Genomic_DNA"/>
</dbReference>
<proteinExistence type="inferred from homology"/>
<evidence type="ECO:0000259" key="2">
    <source>
        <dbReference type="Pfam" id="PF00535"/>
    </source>
</evidence>
<evidence type="ECO:0000313" key="3">
    <source>
        <dbReference type="EMBL" id="MFB9757359.1"/>
    </source>
</evidence>
<dbReference type="PANTHER" id="PTHR22916:SF3">
    <property type="entry name" value="UDP-GLCNAC:BETAGAL BETA-1,3-N-ACETYLGLUCOSAMINYLTRANSFERASE-LIKE PROTEIN 1"/>
    <property type="match status" value="1"/>
</dbReference>
<dbReference type="Pfam" id="PF00535">
    <property type="entry name" value="Glycos_transf_2"/>
    <property type="match status" value="1"/>
</dbReference>
<evidence type="ECO:0000256" key="1">
    <source>
        <dbReference type="ARBA" id="ARBA00006739"/>
    </source>
</evidence>
<organism evidence="3 4">
    <name type="scientific">Ectobacillus funiculus</name>
    <dbReference type="NCBI Taxonomy" id="137993"/>
    <lineage>
        <taxon>Bacteria</taxon>
        <taxon>Bacillati</taxon>
        <taxon>Bacillota</taxon>
        <taxon>Bacilli</taxon>
        <taxon>Bacillales</taxon>
        <taxon>Bacillaceae</taxon>
        <taxon>Ectobacillus</taxon>
    </lineage>
</organism>
<comment type="caution">
    <text evidence="3">The sequence shown here is derived from an EMBL/GenBank/DDBJ whole genome shotgun (WGS) entry which is preliminary data.</text>
</comment>
<comment type="similarity">
    <text evidence="1">Belongs to the glycosyltransferase 2 family.</text>
</comment>